<keyword evidence="1" id="KW-0732">Signal</keyword>
<evidence type="ECO:0008006" key="4">
    <source>
        <dbReference type="Google" id="ProtNLM"/>
    </source>
</evidence>
<protein>
    <recommendedName>
        <fullName evidence="4">Secreted protein</fullName>
    </recommendedName>
</protein>
<reference evidence="2 3" key="2">
    <citation type="submission" date="2022-06" db="EMBL/GenBank/DDBJ databases">
        <title>Genomic Encyclopedia of Type Strains, Phase I: the one thousand microbial genomes (KMG-I) project.</title>
        <authorList>
            <person name="Kyrpides N."/>
        </authorList>
    </citation>
    <scope>NUCLEOTIDE SEQUENCE [LARGE SCALE GENOMIC DNA]</scope>
    <source>
        <strain evidence="2 3">DSM 43889</strain>
    </source>
</reference>
<evidence type="ECO:0000256" key="1">
    <source>
        <dbReference type="SAM" id="SignalP"/>
    </source>
</evidence>
<comment type="caution">
    <text evidence="2">The sequence shown here is derived from an EMBL/GenBank/DDBJ whole genome shotgun (WGS) entry which is preliminary data.</text>
</comment>
<feature type="signal peptide" evidence="1">
    <location>
        <begin position="1"/>
        <end position="24"/>
    </location>
</feature>
<organism evidence="2 3">
    <name type="scientific">Actinoalloteichus caeruleus DSM 43889</name>
    <dbReference type="NCBI Taxonomy" id="1120930"/>
    <lineage>
        <taxon>Bacteria</taxon>
        <taxon>Bacillati</taxon>
        <taxon>Actinomycetota</taxon>
        <taxon>Actinomycetes</taxon>
        <taxon>Pseudonocardiales</taxon>
        <taxon>Pseudonocardiaceae</taxon>
        <taxon>Actinoalloteichus</taxon>
        <taxon>Actinoalloteichus cyanogriseus</taxon>
    </lineage>
</organism>
<keyword evidence="3" id="KW-1185">Reference proteome</keyword>
<evidence type="ECO:0000313" key="3">
    <source>
        <dbReference type="Proteomes" id="UP000791080"/>
    </source>
</evidence>
<evidence type="ECO:0000313" key="2">
    <source>
        <dbReference type="EMBL" id="MCP2334673.1"/>
    </source>
</evidence>
<dbReference type="EMBL" id="AUBJ02000001">
    <property type="protein sequence ID" value="MCP2334673.1"/>
    <property type="molecule type" value="Genomic_DNA"/>
</dbReference>
<feature type="chain" id="PRO_5045052148" description="Secreted protein" evidence="1">
    <location>
        <begin position="25"/>
        <end position="108"/>
    </location>
</feature>
<name>A0ABT1JQ69_ACTCY</name>
<sequence length="108" mass="11489">MRTRVTLAAAVVAALLGGTTVAAAASPAENTATAVAPTQMRCGDNFTDTRLGTTVMRDLTYYNCGTTTVWRKATGYPPASCRQIGPGERRSLAYVNTFYYWLGPSVAC</sequence>
<gene>
    <name evidence="2" type="ORF">G443_004943</name>
</gene>
<dbReference type="RefSeq" id="WP_026419204.1">
    <property type="nucleotide sequence ID" value="NZ_AUBJ02000001.1"/>
</dbReference>
<accession>A0ABT1JQ69</accession>
<proteinExistence type="predicted"/>
<dbReference type="Proteomes" id="UP000791080">
    <property type="component" value="Unassembled WGS sequence"/>
</dbReference>
<reference evidence="2 3" key="1">
    <citation type="submission" date="2013-07" db="EMBL/GenBank/DDBJ databases">
        <authorList>
            <consortium name="DOE Joint Genome Institute"/>
            <person name="Reeve W."/>
            <person name="Huntemann M."/>
            <person name="Han J."/>
            <person name="Chen A."/>
            <person name="Kyrpides N."/>
            <person name="Mavromatis K."/>
            <person name="Markowitz V."/>
            <person name="Palaniappan K."/>
            <person name="Ivanova N."/>
            <person name="Schaumberg A."/>
            <person name="Pati A."/>
            <person name="Liolios K."/>
            <person name="Nordberg H.P."/>
            <person name="Cantor M.N."/>
            <person name="Hua S.X."/>
            <person name="Woyke T."/>
        </authorList>
    </citation>
    <scope>NUCLEOTIDE SEQUENCE [LARGE SCALE GENOMIC DNA]</scope>
    <source>
        <strain evidence="2 3">DSM 43889</strain>
    </source>
</reference>